<dbReference type="InterPro" id="IPR043128">
    <property type="entry name" value="Rev_trsase/Diguanyl_cyclase"/>
</dbReference>
<dbReference type="InterPro" id="IPR050951">
    <property type="entry name" value="Retrovirus_Pol_polyprotein"/>
</dbReference>
<dbReference type="Proteomes" id="UP000825935">
    <property type="component" value="Chromosome 9"/>
</dbReference>
<dbReference type="OrthoDB" id="415724at2759"/>
<name>A0A8T2U2N0_CERRI</name>
<dbReference type="Gene3D" id="3.30.70.270">
    <property type="match status" value="1"/>
</dbReference>
<accession>A0A8T2U2N0</accession>
<comment type="caution">
    <text evidence="1">The sequence shown here is derived from an EMBL/GenBank/DDBJ whole genome shotgun (WGS) entry which is preliminary data.</text>
</comment>
<evidence type="ECO:0000313" key="2">
    <source>
        <dbReference type="Proteomes" id="UP000825935"/>
    </source>
</evidence>
<sequence length="107" mass="12195">MAIDIKKIEAITAVKARTNVKKVIRFVDEIKSHIRYLRYFSNISLPLTHLATKDAPFVWANTQEKDFQLLKKMVSVALVLQALDWSLPFHIFVDALVVVVGVLSMLN</sequence>
<evidence type="ECO:0000313" key="1">
    <source>
        <dbReference type="EMBL" id="KAH7428790.1"/>
    </source>
</evidence>
<dbReference type="PANTHER" id="PTHR37984">
    <property type="entry name" value="PROTEIN CBG26694"/>
    <property type="match status" value="1"/>
</dbReference>
<gene>
    <name evidence="1" type="ORF">KP509_09G017700</name>
</gene>
<dbReference type="EMBL" id="CM035414">
    <property type="protein sequence ID" value="KAH7428790.1"/>
    <property type="molecule type" value="Genomic_DNA"/>
</dbReference>
<keyword evidence="2" id="KW-1185">Reference proteome</keyword>
<dbReference type="OMA" id="PFVWANT"/>
<evidence type="ECO:0008006" key="3">
    <source>
        <dbReference type="Google" id="ProtNLM"/>
    </source>
</evidence>
<proteinExistence type="predicted"/>
<dbReference type="SUPFAM" id="SSF56672">
    <property type="entry name" value="DNA/RNA polymerases"/>
    <property type="match status" value="1"/>
</dbReference>
<reference evidence="1" key="1">
    <citation type="submission" date="2021-08" db="EMBL/GenBank/DDBJ databases">
        <title>WGS assembly of Ceratopteris richardii.</title>
        <authorList>
            <person name="Marchant D.B."/>
            <person name="Chen G."/>
            <person name="Jenkins J."/>
            <person name="Shu S."/>
            <person name="Leebens-Mack J."/>
            <person name="Grimwood J."/>
            <person name="Schmutz J."/>
            <person name="Soltis P."/>
            <person name="Soltis D."/>
            <person name="Chen Z.-H."/>
        </authorList>
    </citation>
    <scope>NUCLEOTIDE SEQUENCE</scope>
    <source>
        <strain evidence="1">Whitten #5841</strain>
        <tissue evidence="1">Leaf</tissue>
    </source>
</reference>
<dbReference type="AlphaFoldDB" id="A0A8T2U2N0"/>
<organism evidence="1 2">
    <name type="scientific">Ceratopteris richardii</name>
    <name type="common">Triangle waterfern</name>
    <dbReference type="NCBI Taxonomy" id="49495"/>
    <lineage>
        <taxon>Eukaryota</taxon>
        <taxon>Viridiplantae</taxon>
        <taxon>Streptophyta</taxon>
        <taxon>Embryophyta</taxon>
        <taxon>Tracheophyta</taxon>
        <taxon>Polypodiopsida</taxon>
        <taxon>Polypodiidae</taxon>
        <taxon>Polypodiales</taxon>
        <taxon>Pteridineae</taxon>
        <taxon>Pteridaceae</taxon>
        <taxon>Parkerioideae</taxon>
        <taxon>Ceratopteris</taxon>
    </lineage>
</organism>
<dbReference type="InterPro" id="IPR043502">
    <property type="entry name" value="DNA/RNA_pol_sf"/>
</dbReference>
<dbReference type="PANTHER" id="PTHR37984:SF5">
    <property type="entry name" value="PROTEIN NYNRIN-LIKE"/>
    <property type="match status" value="1"/>
</dbReference>
<protein>
    <recommendedName>
        <fullName evidence="3">Reverse transcriptase/retrotransposon-derived protein RNase H-like domain-containing protein</fullName>
    </recommendedName>
</protein>